<dbReference type="Proteomes" id="UP000008467">
    <property type="component" value="Chromosome"/>
</dbReference>
<dbReference type="InterPro" id="IPR012854">
    <property type="entry name" value="Cu_amine_oxidase-like_N"/>
</dbReference>
<dbReference type="Pfam" id="PF07833">
    <property type="entry name" value="Cu_amine_oxidN1"/>
    <property type="match status" value="1"/>
</dbReference>
<feature type="chain" id="PRO_5003284020" evidence="2">
    <location>
        <begin position="23"/>
        <end position="474"/>
    </location>
</feature>
<feature type="domain" description="Copper amine oxidase-like N-terminal" evidence="3">
    <location>
        <begin position="363"/>
        <end position="469"/>
    </location>
</feature>
<evidence type="ECO:0000313" key="4">
    <source>
        <dbReference type="EMBL" id="ADZ85501.1"/>
    </source>
</evidence>
<sequence>MKKIILVALMSVLCICPIQLWAKTTATLVEGTQYIHIDDKWEDTYEAPSVLIDIQDAYKRKGQVERIQFSIDGGRWLYNGSMSSPFECRNIDKRDIAIQAIGEQIFGFDVTIPNDLQEGENVSFKVPLLLEVMAADVRLTIKPGADAELIEEETLLIGTTSDKKVTWRIDEVPEIVGQGNMATIDFTEVVKNALSEKEFRVTFIIENSQYGFGEFTYESKEEYADNTVYMVPTNKYLEYGGGFKGIANTFKVIVPKGTRQKVEVVIKGEVASSIGKIKLKNMPVVNLNTTYSEQALFMSIQGMDVVDNKQHVKVAEIVLKSKEQIETEKQAEEKAKQEAEKQAEVLAEAQRGAHFKVGTSYYTVDGEKFEMDGETFIQAPGYIMVPLKYVAAALDIDEEDVRYAGGSIFINYNYRNIELRPGSDIAIVNKASIKLTTPVVIKDGRSYAPISEVAKLLGIKKQWDAENKVAIFKR</sequence>
<dbReference type="Gene3D" id="3.30.457.10">
    <property type="entry name" value="Copper amine oxidase-like, N-terminal domain"/>
    <property type="match status" value="1"/>
</dbReference>
<dbReference type="KEGG" id="cle:Clole_3821"/>
<evidence type="ECO:0000259" key="3">
    <source>
        <dbReference type="Pfam" id="PF07833"/>
    </source>
</evidence>
<dbReference type="EMBL" id="CP002582">
    <property type="protein sequence ID" value="ADZ85501.1"/>
    <property type="molecule type" value="Genomic_DNA"/>
</dbReference>
<evidence type="ECO:0000256" key="1">
    <source>
        <dbReference type="SAM" id="Coils"/>
    </source>
</evidence>
<reference evidence="4 5" key="1">
    <citation type="journal article" date="2011" name="J. Bacteriol.">
        <title>Complete genome sequence of the cellulose-degrading bacterium Cellulosilyticum lentocellum.</title>
        <authorList>
            <consortium name="US DOE Joint Genome Institute"/>
            <person name="Miller D.A."/>
            <person name="Suen G."/>
            <person name="Bruce D."/>
            <person name="Copeland A."/>
            <person name="Cheng J.F."/>
            <person name="Detter C."/>
            <person name="Goodwin L.A."/>
            <person name="Han C.S."/>
            <person name="Hauser L.J."/>
            <person name="Land M.L."/>
            <person name="Lapidus A."/>
            <person name="Lucas S."/>
            <person name="Meincke L."/>
            <person name="Pitluck S."/>
            <person name="Tapia R."/>
            <person name="Teshima H."/>
            <person name="Woyke T."/>
            <person name="Fox B.G."/>
            <person name="Angert E.R."/>
            <person name="Currie C.R."/>
        </authorList>
    </citation>
    <scope>NUCLEOTIDE SEQUENCE [LARGE SCALE GENOMIC DNA]</scope>
    <source>
        <strain evidence="5">ATCC 49066 / DSM 5427 / NCIMB 11756 / RHM5</strain>
    </source>
</reference>
<dbReference type="InterPro" id="IPR036582">
    <property type="entry name" value="Mao_N_sf"/>
</dbReference>
<feature type="coiled-coil region" evidence="1">
    <location>
        <begin position="318"/>
        <end position="352"/>
    </location>
</feature>
<dbReference type="SUPFAM" id="SSF55383">
    <property type="entry name" value="Copper amine oxidase, domain N"/>
    <property type="match status" value="1"/>
</dbReference>
<name>F2JIN1_CELLD</name>
<keyword evidence="2" id="KW-0732">Signal</keyword>
<protein>
    <submittedName>
        <fullName evidence="4">Copper amine oxidase-like domain-containing protein</fullName>
    </submittedName>
</protein>
<evidence type="ECO:0000256" key="2">
    <source>
        <dbReference type="SAM" id="SignalP"/>
    </source>
</evidence>
<evidence type="ECO:0000313" key="5">
    <source>
        <dbReference type="Proteomes" id="UP000008467"/>
    </source>
</evidence>
<feature type="signal peptide" evidence="2">
    <location>
        <begin position="1"/>
        <end position="22"/>
    </location>
</feature>
<dbReference type="RefSeq" id="WP_013658775.1">
    <property type="nucleotide sequence ID" value="NC_015275.1"/>
</dbReference>
<proteinExistence type="predicted"/>
<keyword evidence="5" id="KW-1185">Reference proteome</keyword>
<gene>
    <name evidence="4" type="ordered locus">Clole_3821</name>
</gene>
<dbReference type="HOGENOM" id="CLU_575821_0_0_9"/>
<keyword evidence="1" id="KW-0175">Coiled coil</keyword>
<dbReference type="STRING" id="642492.Clole_3821"/>
<dbReference type="AlphaFoldDB" id="F2JIN1"/>
<accession>F2JIN1</accession>
<organism evidence="4 5">
    <name type="scientific">Cellulosilyticum lentocellum (strain ATCC 49066 / DSM 5427 / NCIMB 11756 / RHM5)</name>
    <name type="common">Clostridium lentocellum</name>
    <dbReference type="NCBI Taxonomy" id="642492"/>
    <lineage>
        <taxon>Bacteria</taxon>
        <taxon>Bacillati</taxon>
        <taxon>Bacillota</taxon>
        <taxon>Clostridia</taxon>
        <taxon>Lachnospirales</taxon>
        <taxon>Cellulosilyticaceae</taxon>
        <taxon>Cellulosilyticum</taxon>
    </lineage>
</organism>
<dbReference type="eggNOG" id="COG1305">
    <property type="taxonomic scope" value="Bacteria"/>
</dbReference>